<evidence type="ECO:0000259" key="2">
    <source>
        <dbReference type="Pfam" id="PF06439"/>
    </source>
</evidence>
<dbReference type="Proteomes" id="UP000295620">
    <property type="component" value="Unassembled WGS sequence"/>
</dbReference>
<accession>A0A4R6ST76</accession>
<dbReference type="Gene3D" id="2.60.120.560">
    <property type="entry name" value="Exo-inulinase, domain 1"/>
    <property type="match status" value="1"/>
</dbReference>
<feature type="signal peptide" evidence="1">
    <location>
        <begin position="1"/>
        <end position="39"/>
    </location>
</feature>
<dbReference type="Pfam" id="PF06439">
    <property type="entry name" value="3keto-disac_hyd"/>
    <property type="match status" value="1"/>
</dbReference>
<comment type="caution">
    <text evidence="3">The sequence shown here is derived from an EMBL/GenBank/DDBJ whole genome shotgun (WGS) entry which is preliminary data.</text>
</comment>
<dbReference type="AlphaFoldDB" id="A0A4R6ST76"/>
<keyword evidence="4" id="KW-1185">Reference proteome</keyword>
<evidence type="ECO:0000313" key="3">
    <source>
        <dbReference type="EMBL" id="TDQ07103.1"/>
    </source>
</evidence>
<dbReference type="EMBL" id="SNYC01000007">
    <property type="protein sequence ID" value="TDQ07103.1"/>
    <property type="molecule type" value="Genomic_DNA"/>
</dbReference>
<protein>
    <submittedName>
        <fullName evidence="3">Uncharacterized protein DUF1080</fullName>
    </submittedName>
</protein>
<evidence type="ECO:0000256" key="1">
    <source>
        <dbReference type="SAM" id="SignalP"/>
    </source>
</evidence>
<evidence type="ECO:0000313" key="4">
    <source>
        <dbReference type="Proteomes" id="UP000295620"/>
    </source>
</evidence>
<feature type="domain" description="3-keto-alpha-glucoside-1,2-lyase/3-keto-2-hydroxy-glucal hydratase" evidence="2">
    <location>
        <begin position="53"/>
        <end position="255"/>
    </location>
</feature>
<keyword evidence="1" id="KW-0732">Signal</keyword>
<dbReference type="GO" id="GO:0016787">
    <property type="term" value="F:hydrolase activity"/>
    <property type="evidence" value="ECO:0007669"/>
    <property type="project" value="InterPro"/>
</dbReference>
<name>A0A4R6ST76_9SPHI</name>
<organism evidence="3 4">
    <name type="scientific">Pedobacter metabolipauper</name>
    <dbReference type="NCBI Taxonomy" id="425513"/>
    <lineage>
        <taxon>Bacteria</taxon>
        <taxon>Pseudomonadati</taxon>
        <taxon>Bacteroidota</taxon>
        <taxon>Sphingobacteriia</taxon>
        <taxon>Sphingobacteriales</taxon>
        <taxon>Sphingobacteriaceae</taxon>
        <taxon>Pedobacter</taxon>
    </lineage>
</organism>
<proteinExistence type="predicted"/>
<gene>
    <name evidence="3" type="ORF">ATK78_4119</name>
</gene>
<feature type="chain" id="PRO_5020773671" evidence="1">
    <location>
        <begin position="40"/>
        <end position="257"/>
    </location>
</feature>
<dbReference type="InterPro" id="IPR010496">
    <property type="entry name" value="AL/BT2_dom"/>
</dbReference>
<reference evidence="3 4" key="1">
    <citation type="submission" date="2019-03" db="EMBL/GenBank/DDBJ databases">
        <title>Genomic Encyclopedia of Archaeal and Bacterial Type Strains, Phase II (KMG-II): from individual species to whole genera.</title>
        <authorList>
            <person name="Goeker M."/>
        </authorList>
    </citation>
    <scope>NUCLEOTIDE SEQUENCE [LARGE SCALE GENOMIC DNA]</scope>
    <source>
        <strain evidence="3 4">DSM 19035</strain>
    </source>
</reference>
<sequence>MVKEMFTIYYLRTFKNIKQMKKNLIIFTILALFCSASMAQKPNTLTKKEIKQGWKLLFDGSTTKGWHTYLKDTVGAKWKVIEGAIVFDETQRRGGGDIVTNEEFENYELNLEWKISKGGNSGIIFNIQEDKKFPYTWMTGPEMQVLDNIDADDNKKENHLAGLLYDMSGDASLSKPKPVGEWNQVKLIQNKGHLTFWLNGIKTFDGQIGSEAWNALITNSKFKGNMFANFAKVNKGKIALQEHPGSSQWRNIKIRTL</sequence>